<dbReference type="Proteomes" id="UP000245865">
    <property type="component" value="Unassembled WGS sequence"/>
</dbReference>
<evidence type="ECO:0000259" key="2">
    <source>
        <dbReference type="Pfam" id="PF12307"/>
    </source>
</evidence>
<comment type="caution">
    <text evidence="3">The sequence shown here is derived from an EMBL/GenBank/DDBJ whole genome shotgun (WGS) entry which is preliminary data.</text>
</comment>
<protein>
    <recommendedName>
        <fullName evidence="2">DUF3631 domain-containing protein</fullName>
    </recommendedName>
</protein>
<keyword evidence="4" id="KW-1185">Reference proteome</keyword>
<sequence>MDPDEKAGAALPATGPDNAKAYDPAFSPNTKEEVTPEGDASGVVNIDGADLLNRVHAYARRFICYPSETASIAHVLWMAHTHLMNAWFTTPRLAVLSPEQGSGKSRVLEITALLVPNPAHSVNSSAAYILRKVADQNNRPTILYDEIDTIFGPNARGNEDLRGMFNAGYRQGVTVGRCFTEKGKVLTQDFPIYAAVALSGLGNLPDTIMGRSVIIRMRKRGPGEEVEHFRPRLHEPSAGVLRDELAAWAAGVIVLAEGSEPSLPDGITNRDADVWEPLVAVADLAGGDWPALARQAATEAVQSAKANNKPSLGVRLLADIRACFGSKDRISTADLLDKLLADEEAPWGDLGRKKLDARILAKMLGEYDIRSSNMRISGGSPVKGYTRESFHDAWKCYLPPLETDATSATDATSQESLAKTETSDVADEATLPICSGNDADVAEPKG</sequence>
<dbReference type="EMBL" id="QGDB01000002">
    <property type="protein sequence ID" value="PWL18982.1"/>
    <property type="molecule type" value="Genomic_DNA"/>
</dbReference>
<evidence type="ECO:0000256" key="1">
    <source>
        <dbReference type="SAM" id="MobiDB-lite"/>
    </source>
</evidence>
<dbReference type="InterPro" id="IPR022081">
    <property type="entry name" value="DUF3631"/>
</dbReference>
<reference evidence="3 4" key="1">
    <citation type="submission" date="2018-05" db="EMBL/GenBank/DDBJ databases">
        <title>Comparative genomic sequence analysis between strain HN4 and CCM 8460T (Falsochrobactrum ovis) will provide more evidence to prove that HN4 is a new species of Falsochrobactrum.</title>
        <authorList>
            <person name="Lyu W."/>
            <person name="Sun L."/>
            <person name="Yao L."/>
        </authorList>
    </citation>
    <scope>NUCLEOTIDE SEQUENCE [LARGE SCALE GENOMIC DNA]</scope>
    <source>
        <strain evidence="3 4">HN4</strain>
    </source>
</reference>
<accession>A0A316JAS8</accession>
<proteinExistence type="predicted"/>
<name>A0A316JAS8_9HYPH</name>
<feature type="region of interest" description="Disordered" evidence="1">
    <location>
        <begin position="407"/>
        <end position="446"/>
    </location>
</feature>
<gene>
    <name evidence="3" type="ORF">DKP76_06575</name>
</gene>
<dbReference type="OrthoDB" id="5959484at2"/>
<feature type="domain" description="DUF3631" evidence="2">
    <location>
        <begin position="216"/>
        <end position="397"/>
    </location>
</feature>
<evidence type="ECO:0000313" key="4">
    <source>
        <dbReference type="Proteomes" id="UP000245865"/>
    </source>
</evidence>
<organism evidence="3 4">
    <name type="scientific">Falsochrobactrum shanghaiense</name>
    <dbReference type="NCBI Taxonomy" id="2201899"/>
    <lineage>
        <taxon>Bacteria</taxon>
        <taxon>Pseudomonadati</taxon>
        <taxon>Pseudomonadota</taxon>
        <taxon>Alphaproteobacteria</taxon>
        <taxon>Hyphomicrobiales</taxon>
        <taxon>Brucellaceae</taxon>
        <taxon>Falsochrobactrum</taxon>
    </lineage>
</organism>
<dbReference type="AlphaFoldDB" id="A0A316JAS8"/>
<feature type="region of interest" description="Disordered" evidence="1">
    <location>
        <begin position="1"/>
        <end position="42"/>
    </location>
</feature>
<dbReference type="Pfam" id="PF12307">
    <property type="entry name" value="DUF3631"/>
    <property type="match status" value="1"/>
</dbReference>
<evidence type="ECO:0000313" key="3">
    <source>
        <dbReference type="EMBL" id="PWL18982.1"/>
    </source>
</evidence>